<evidence type="ECO:0000313" key="2">
    <source>
        <dbReference type="EMBL" id="MCQ6961324.1"/>
    </source>
</evidence>
<accession>A0ABT1T9V4</accession>
<comment type="caution">
    <text evidence="2">The sequence shown here is derived from an EMBL/GenBank/DDBJ whole genome shotgun (WGS) entry which is preliminary data.</text>
</comment>
<gene>
    <name evidence="2" type="ORF">NPE20_25350</name>
</gene>
<proteinExistence type="predicted"/>
<reference evidence="2 3" key="1">
    <citation type="submission" date="2022-07" db="EMBL/GenBank/DDBJ databases">
        <title>Mucilaginibacter sp. JC4.</title>
        <authorList>
            <person name="Le V."/>
            <person name="Ko S.-R."/>
            <person name="Ahn C.-Y."/>
            <person name="Oh H.-M."/>
        </authorList>
    </citation>
    <scope>NUCLEOTIDE SEQUENCE [LARGE SCALE GENOMIC DNA]</scope>
    <source>
        <strain evidence="2 3">JC4</strain>
    </source>
</reference>
<protein>
    <submittedName>
        <fullName evidence="2">Uncharacterized protein</fullName>
    </submittedName>
</protein>
<feature type="signal peptide" evidence="1">
    <location>
        <begin position="1"/>
        <end position="25"/>
    </location>
</feature>
<organism evidence="2 3">
    <name type="scientific">Mucilaginibacter aquariorum</name>
    <dbReference type="NCBI Taxonomy" id="2967225"/>
    <lineage>
        <taxon>Bacteria</taxon>
        <taxon>Pseudomonadati</taxon>
        <taxon>Bacteroidota</taxon>
        <taxon>Sphingobacteriia</taxon>
        <taxon>Sphingobacteriales</taxon>
        <taxon>Sphingobacteriaceae</taxon>
        <taxon>Mucilaginibacter</taxon>
    </lineage>
</organism>
<dbReference type="EMBL" id="JANHOH010000013">
    <property type="protein sequence ID" value="MCQ6961324.1"/>
    <property type="molecule type" value="Genomic_DNA"/>
</dbReference>
<evidence type="ECO:0000313" key="3">
    <source>
        <dbReference type="Proteomes" id="UP001204376"/>
    </source>
</evidence>
<keyword evidence="1" id="KW-0732">Signal</keyword>
<keyword evidence="3" id="KW-1185">Reference proteome</keyword>
<sequence length="77" mass="8790">MNYLKFFKKAFLAVICLLLTNLAKAQVQDTTIYYYKQIGEGSIPVASADSADYFRIIPPFTPKDDLIEIKIIIRMAQ</sequence>
<dbReference type="Proteomes" id="UP001204376">
    <property type="component" value="Unassembled WGS sequence"/>
</dbReference>
<evidence type="ECO:0000256" key="1">
    <source>
        <dbReference type="SAM" id="SignalP"/>
    </source>
</evidence>
<name>A0ABT1T9V4_9SPHI</name>
<feature type="chain" id="PRO_5046546502" evidence="1">
    <location>
        <begin position="26"/>
        <end position="77"/>
    </location>
</feature>